<dbReference type="InterPro" id="IPR028202">
    <property type="entry name" value="Reductase_C"/>
</dbReference>
<dbReference type="Gene3D" id="2.102.10.10">
    <property type="entry name" value="Rieske [2Fe-2S] iron-sulphur domain"/>
    <property type="match status" value="1"/>
</dbReference>
<dbReference type="Pfam" id="PF00355">
    <property type="entry name" value="Rieske"/>
    <property type="match status" value="1"/>
</dbReference>
<dbReference type="InterPro" id="IPR050446">
    <property type="entry name" value="FAD-oxidoreductase/Apoptosis"/>
</dbReference>
<dbReference type="PROSITE" id="PS51296">
    <property type="entry name" value="RIESKE"/>
    <property type="match status" value="1"/>
</dbReference>
<dbReference type="SUPFAM" id="SSF50022">
    <property type="entry name" value="ISP domain"/>
    <property type="match status" value="1"/>
</dbReference>
<feature type="domain" description="Rieske" evidence="9">
    <location>
        <begin position="14"/>
        <end position="110"/>
    </location>
</feature>
<dbReference type="InterPro" id="IPR017941">
    <property type="entry name" value="Rieske_2Fe-2S"/>
</dbReference>
<dbReference type="InterPro" id="IPR016156">
    <property type="entry name" value="FAD/NAD-linked_Rdtase_dimer_sf"/>
</dbReference>
<evidence type="ECO:0000256" key="1">
    <source>
        <dbReference type="ARBA" id="ARBA00001974"/>
    </source>
</evidence>
<evidence type="ECO:0000256" key="7">
    <source>
        <dbReference type="ARBA" id="ARBA00023004"/>
    </source>
</evidence>
<dbReference type="Pfam" id="PF14759">
    <property type="entry name" value="Reductase_C"/>
    <property type="match status" value="1"/>
</dbReference>
<evidence type="ECO:0000256" key="5">
    <source>
        <dbReference type="ARBA" id="ARBA00022827"/>
    </source>
</evidence>
<evidence type="ECO:0000313" key="11">
    <source>
        <dbReference type="Proteomes" id="UP000247780"/>
    </source>
</evidence>
<dbReference type="Gene3D" id="3.50.50.60">
    <property type="entry name" value="FAD/NAD(P)-binding domain"/>
    <property type="match status" value="2"/>
</dbReference>
<keyword evidence="5" id="KW-0274">FAD</keyword>
<dbReference type="PANTHER" id="PTHR43557:SF2">
    <property type="entry name" value="RIESKE DOMAIN-CONTAINING PROTEIN-RELATED"/>
    <property type="match status" value="1"/>
</dbReference>
<evidence type="ECO:0000256" key="4">
    <source>
        <dbReference type="ARBA" id="ARBA00022723"/>
    </source>
</evidence>
<keyword evidence="4" id="KW-0479">Metal-binding</keyword>
<evidence type="ECO:0000256" key="6">
    <source>
        <dbReference type="ARBA" id="ARBA00023002"/>
    </source>
</evidence>
<dbReference type="PRINTS" id="PR00368">
    <property type="entry name" value="FADPNR"/>
</dbReference>
<evidence type="ECO:0000259" key="9">
    <source>
        <dbReference type="PROSITE" id="PS51296"/>
    </source>
</evidence>
<keyword evidence="3" id="KW-0001">2Fe-2S</keyword>
<evidence type="ECO:0000256" key="8">
    <source>
        <dbReference type="ARBA" id="ARBA00023014"/>
    </source>
</evidence>
<sequence length="507" mass="55019">MSSDTTENMGFDLTQGITLADFGDQQLLRGQVGDESIILVRTGNEIMAIGAHCTHYGGPLEEGLVVVGATIRCPWHHACFSLRSGEALGAPAFDPLPCWKVERDGERIFVRNIISPAPQPEPIIAAADQPKNIVIVGGGAAGFACAEMLRRRGYQGRLTILSEDTDAPCDRPNLSKDYLAGTAPEEWMPLRPDGFYKDNHIDLQLGTIVQHIDTANHQITTKDDRSISFDRLVLATGAEPIRLPIPGQDGAHVFTLRSFSDSRRIIEYAKNARTVVVLGSGFIGLEVAAALRARGLAVHVVSLDQSPLQNVLGSELGNFIRSLHEAHGVTFHTETSLTTIEPESVTLSNGDKLTAELVILGVGVRPRTTLAELAGLNVDKGILVDEYLQTNVPEIYAAGDVARWRDKASGLALRIEHWVVAERQGQVAAENLLGANKKFQDVPFFWSVHYDLTINYAGHAQSWDAIEIDGDIAARDCLVRYQKNGVTIAVAGIGRDKQILEFAAANA</sequence>
<keyword evidence="6" id="KW-0560">Oxidoreductase</keyword>
<dbReference type="InterPro" id="IPR023753">
    <property type="entry name" value="FAD/NAD-binding_dom"/>
</dbReference>
<evidence type="ECO:0000313" key="10">
    <source>
        <dbReference type="EMBL" id="PXV83312.1"/>
    </source>
</evidence>
<dbReference type="PANTHER" id="PTHR43557">
    <property type="entry name" value="APOPTOSIS-INDUCING FACTOR 1"/>
    <property type="match status" value="1"/>
</dbReference>
<dbReference type="InterPro" id="IPR036188">
    <property type="entry name" value="FAD/NAD-bd_sf"/>
</dbReference>
<evidence type="ECO:0000256" key="3">
    <source>
        <dbReference type="ARBA" id="ARBA00022714"/>
    </source>
</evidence>
<dbReference type="Pfam" id="PF07992">
    <property type="entry name" value="Pyr_redox_2"/>
    <property type="match status" value="1"/>
</dbReference>
<dbReference type="RefSeq" id="WP_011634250.1">
    <property type="nucleotide sequence ID" value="NZ_QICQ01000006.1"/>
</dbReference>
<keyword evidence="8" id="KW-0411">Iron-sulfur</keyword>
<dbReference type="CDD" id="cd03478">
    <property type="entry name" value="Rieske_AIFL_N"/>
    <property type="match status" value="1"/>
</dbReference>
<dbReference type="Proteomes" id="UP000247780">
    <property type="component" value="Unassembled WGS sequence"/>
</dbReference>
<dbReference type="Gene3D" id="3.30.390.30">
    <property type="match status" value="1"/>
</dbReference>
<dbReference type="SUPFAM" id="SSF51905">
    <property type="entry name" value="FAD/NAD(P)-binding domain"/>
    <property type="match status" value="1"/>
</dbReference>
<comment type="cofactor">
    <cofactor evidence="1">
        <name>FAD</name>
        <dbReference type="ChEBI" id="CHEBI:57692"/>
    </cofactor>
</comment>
<dbReference type="PRINTS" id="PR00411">
    <property type="entry name" value="PNDRDTASEI"/>
</dbReference>
<gene>
    <name evidence="10" type="ORF">C8R14_10653</name>
</gene>
<dbReference type="InterPro" id="IPR036922">
    <property type="entry name" value="Rieske_2Fe-2S_sf"/>
</dbReference>
<reference evidence="10 11" key="1">
    <citation type="submission" date="2018-04" db="EMBL/GenBank/DDBJ databases">
        <title>Active sludge and wastewater microbial communities from Klosterneuburg, Austria.</title>
        <authorList>
            <person name="Wagner M."/>
        </authorList>
    </citation>
    <scope>NUCLEOTIDE SEQUENCE [LARGE SCALE GENOMIC DNA]</scope>
    <source>
        <strain evidence="10 11">Nm 57</strain>
    </source>
</reference>
<accession>A0ABX5MAQ0</accession>
<keyword evidence="7" id="KW-0408">Iron</keyword>
<dbReference type="SUPFAM" id="SSF55424">
    <property type="entry name" value="FAD/NAD-linked reductases, dimerisation (C-terminal) domain"/>
    <property type="match status" value="1"/>
</dbReference>
<organism evidence="10 11">
    <name type="scientific">Nitrosomonas eutropha</name>
    <dbReference type="NCBI Taxonomy" id="916"/>
    <lineage>
        <taxon>Bacteria</taxon>
        <taxon>Pseudomonadati</taxon>
        <taxon>Pseudomonadota</taxon>
        <taxon>Betaproteobacteria</taxon>
        <taxon>Nitrosomonadales</taxon>
        <taxon>Nitrosomonadaceae</taxon>
        <taxon>Nitrosomonas</taxon>
    </lineage>
</organism>
<keyword evidence="11" id="KW-1185">Reference proteome</keyword>
<name>A0ABX5MAQ0_9PROT</name>
<keyword evidence="2" id="KW-0285">Flavoprotein</keyword>
<protein>
    <submittedName>
        <fullName evidence="10">Rieske-like 2Fe-2S protein</fullName>
    </submittedName>
</protein>
<proteinExistence type="predicted"/>
<evidence type="ECO:0000256" key="2">
    <source>
        <dbReference type="ARBA" id="ARBA00022630"/>
    </source>
</evidence>
<comment type="caution">
    <text evidence="10">The sequence shown here is derived from an EMBL/GenBank/DDBJ whole genome shotgun (WGS) entry which is preliminary data.</text>
</comment>
<dbReference type="EMBL" id="QICQ01000006">
    <property type="protein sequence ID" value="PXV83312.1"/>
    <property type="molecule type" value="Genomic_DNA"/>
</dbReference>